<evidence type="ECO:0000259" key="3">
    <source>
        <dbReference type="PROSITE" id="PS50113"/>
    </source>
</evidence>
<feature type="domain" description="GGDEF" evidence="4">
    <location>
        <begin position="503"/>
        <end position="650"/>
    </location>
</feature>
<keyword evidence="1" id="KW-1133">Transmembrane helix</keyword>
<evidence type="ECO:0000259" key="2">
    <source>
        <dbReference type="PROSITE" id="PS50112"/>
    </source>
</evidence>
<dbReference type="Proteomes" id="UP000198607">
    <property type="component" value="Unassembled WGS sequence"/>
</dbReference>
<dbReference type="PANTHER" id="PTHR44757">
    <property type="entry name" value="DIGUANYLATE CYCLASE DGCP"/>
    <property type="match status" value="1"/>
</dbReference>
<dbReference type="InterPro" id="IPR013655">
    <property type="entry name" value="PAS_fold_3"/>
</dbReference>
<dbReference type="PROSITE" id="PS50887">
    <property type="entry name" value="GGDEF"/>
    <property type="match status" value="1"/>
</dbReference>
<feature type="transmembrane region" description="Helical" evidence="1">
    <location>
        <begin position="54"/>
        <end position="71"/>
    </location>
</feature>
<dbReference type="InterPro" id="IPR000160">
    <property type="entry name" value="GGDEF_dom"/>
</dbReference>
<dbReference type="CDD" id="cd01949">
    <property type="entry name" value="GGDEF"/>
    <property type="match status" value="1"/>
</dbReference>
<dbReference type="InterPro" id="IPR029787">
    <property type="entry name" value="Nucleotide_cyclase"/>
</dbReference>
<dbReference type="InterPro" id="IPR001610">
    <property type="entry name" value="PAC"/>
</dbReference>
<dbReference type="RefSeq" id="WP_091936920.1">
    <property type="nucleotide sequence ID" value="NZ_FNCY01000006.1"/>
</dbReference>
<dbReference type="Pfam" id="PF00990">
    <property type="entry name" value="GGDEF"/>
    <property type="match status" value="1"/>
</dbReference>
<evidence type="ECO:0000313" key="5">
    <source>
        <dbReference type="EMBL" id="SDH55585.1"/>
    </source>
</evidence>
<accession>A0A1G8DD24</accession>
<dbReference type="InterPro" id="IPR035965">
    <property type="entry name" value="PAS-like_dom_sf"/>
</dbReference>
<proteinExistence type="predicted"/>
<dbReference type="PANTHER" id="PTHR44757:SF2">
    <property type="entry name" value="BIOFILM ARCHITECTURE MAINTENANCE PROTEIN MBAA"/>
    <property type="match status" value="1"/>
</dbReference>
<dbReference type="FunFam" id="3.30.70.270:FF:000001">
    <property type="entry name" value="Diguanylate cyclase domain protein"/>
    <property type="match status" value="1"/>
</dbReference>
<protein>
    <submittedName>
        <fullName evidence="5">PAS domain S-box-containing protein/diguanylate cyclase (GGDEF) domain-containing protein</fullName>
    </submittedName>
</protein>
<dbReference type="Gene3D" id="3.30.70.270">
    <property type="match status" value="1"/>
</dbReference>
<dbReference type="Pfam" id="PF08447">
    <property type="entry name" value="PAS_3"/>
    <property type="match status" value="1"/>
</dbReference>
<feature type="domain" description="PAS" evidence="2">
    <location>
        <begin position="343"/>
        <end position="415"/>
    </location>
</feature>
<dbReference type="NCBIfam" id="TIGR00254">
    <property type="entry name" value="GGDEF"/>
    <property type="match status" value="1"/>
</dbReference>
<reference evidence="5 6" key="1">
    <citation type="submission" date="2016-10" db="EMBL/GenBank/DDBJ databases">
        <authorList>
            <person name="de Groot N.N."/>
        </authorList>
    </citation>
    <scope>NUCLEOTIDE SEQUENCE [LARGE SCALE GENOMIC DNA]</scope>
    <source>
        <strain evidence="5 6">DSM 5885</strain>
    </source>
</reference>
<dbReference type="CDD" id="cd00130">
    <property type="entry name" value="PAS"/>
    <property type="match status" value="3"/>
</dbReference>
<dbReference type="SUPFAM" id="SSF55073">
    <property type="entry name" value="Nucleotide cyclase"/>
    <property type="match status" value="1"/>
</dbReference>
<feature type="transmembrane region" description="Helical" evidence="1">
    <location>
        <begin position="20"/>
        <end position="42"/>
    </location>
</feature>
<dbReference type="InterPro" id="IPR052155">
    <property type="entry name" value="Biofilm_reg_signaling"/>
</dbReference>
<dbReference type="InterPro" id="IPR000014">
    <property type="entry name" value="PAS"/>
</dbReference>
<evidence type="ECO:0000256" key="1">
    <source>
        <dbReference type="SAM" id="Phobius"/>
    </source>
</evidence>
<dbReference type="EMBL" id="FNCY01000006">
    <property type="protein sequence ID" value="SDH55585.1"/>
    <property type="molecule type" value="Genomic_DNA"/>
</dbReference>
<name>A0A1G8DD24_9RHOO</name>
<keyword evidence="1" id="KW-0812">Transmembrane</keyword>
<dbReference type="InterPro" id="IPR043128">
    <property type="entry name" value="Rev_trsase/Diguanyl_cyclase"/>
</dbReference>
<dbReference type="NCBIfam" id="TIGR00229">
    <property type="entry name" value="sensory_box"/>
    <property type="match status" value="3"/>
</dbReference>
<dbReference type="SUPFAM" id="SSF55785">
    <property type="entry name" value="PYP-like sensor domain (PAS domain)"/>
    <property type="match status" value="3"/>
</dbReference>
<feature type="domain" description="PAS" evidence="2">
    <location>
        <begin position="220"/>
        <end position="277"/>
    </location>
</feature>
<sequence length="650" mass="73652">MRSDSRKQKIRVSGGALRVVLIYAVFSSLWILFSDAAVGFMFEDRELMTLVSTLKGWLFVAVTALLLYVLVRGLINEAMGYAELEQAARREKERTAGLLEAIVDSSSDAIFAKDRDGRYLMISREVCRLVRKEAEQIVGRDDTFIFPAEQAEIVRKNDLVAMNGGHVATYEENMTTADGDRIFLATKGPLRDSDGQIIGVFGISRDITERKQAEEALRRSEENFRLFFEKNSSVMLLINPVTGEIIDANGEAVRYYGYARDQLLKMAIGDINILSPEQVALERRRAIKGERTVFLFQHRLASGEIRDVESYVTPIETSRMPLLLSIVHDITDRRRVEKALSESEERLRLALSASNQGWFDIDLKIGKIDVSADYVRLIGYDPDVFDSTLKSWTALVHPEDRAAFTAALEQCALDGVPHTIEYRCRTVTGEWIWIRSVGKTVEWDEARRAARIIGIHTDISEWKRMEEHVRQLAFYDALTGLPNRRLLHDRLIQAMLASKRSGRYCALMFIDLDNFKPLNDTHGHDAGDLLLVEVAARMRRCIREMDTVARFGGDEFVVMICELDPNDPEQVRAQALAVAEKIRLSLSQPYRISLRRDEGDPLSVVHHCSASIGVTLFVNHEIDAGEILKRADGAMYQAKEAGRNTIRFWS</sequence>
<dbReference type="STRING" id="83767.SAMN05660652_01894"/>
<feature type="domain" description="PAC" evidence="3">
    <location>
        <begin position="168"/>
        <end position="219"/>
    </location>
</feature>
<dbReference type="Gene3D" id="3.30.450.20">
    <property type="entry name" value="PAS domain"/>
    <property type="match status" value="3"/>
</dbReference>
<dbReference type="SMART" id="SM00086">
    <property type="entry name" value="PAC"/>
    <property type="match status" value="3"/>
</dbReference>
<organism evidence="5 6">
    <name type="scientific">Propionivibrio dicarboxylicus</name>
    <dbReference type="NCBI Taxonomy" id="83767"/>
    <lineage>
        <taxon>Bacteria</taxon>
        <taxon>Pseudomonadati</taxon>
        <taxon>Pseudomonadota</taxon>
        <taxon>Betaproteobacteria</taxon>
        <taxon>Rhodocyclales</taxon>
        <taxon>Rhodocyclaceae</taxon>
        <taxon>Propionivibrio</taxon>
    </lineage>
</organism>
<dbReference type="PROSITE" id="PS50112">
    <property type="entry name" value="PAS"/>
    <property type="match status" value="3"/>
</dbReference>
<feature type="domain" description="PAC" evidence="3">
    <location>
        <begin position="418"/>
        <end position="471"/>
    </location>
</feature>
<dbReference type="AlphaFoldDB" id="A0A1G8DD24"/>
<dbReference type="PROSITE" id="PS50113">
    <property type="entry name" value="PAC"/>
    <property type="match status" value="2"/>
</dbReference>
<dbReference type="OrthoDB" id="8929028at2"/>
<dbReference type="InterPro" id="IPR000700">
    <property type="entry name" value="PAS-assoc_C"/>
</dbReference>
<dbReference type="InterPro" id="IPR013656">
    <property type="entry name" value="PAS_4"/>
</dbReference>
<keyword evidence="6" id="KW-1185">Reference proteome</keyword>
<gene>
    <name evidence="5" type="ORF">SAMN05660652_01894</name>
</gene>
<dbReference type="Pfam" id="PF08448">
    <property type="entry name" value="PAS_4"/>
    <property type="match status" value="2"/>
</dbReference>
<evidence type="ECO:0000259" key="4">
    <source>
        <dbReference type="PROSITE" id="PS50887"/>
    </source>
</evidence>
<dbReference type="SMART" id="SM00267">
    <property type="entry name" value="GGDEF"/>
    <property type="match status" value="1"/>
</dbReference>
<evidence type="ECO:0000313" key="6">
    <source>
        <dbReference type="Proteomes" id="UP000198607"/>
    </source>
</evidence>
<feature type="domain" description="PAS" evidence="2">
    <location>
        <begin position="95"/>
        <end position="164"/>
    </location>
</feature>
<keyword evidence="1" id="KW-0472">Membrane</keyword>
<dbReference type="SMART" id="SM00091">
    <property type="entry name" value="PAS"/>
    <property type="match status" value="3"/>
</dbReference>
<dbReference type="GO" id="GO:0003824">
    <property type="term" value="F:catalytic activity"/>
    <property type="evidence" value="ECO:0007669"/>
    <property type="project" value="UniProtKB-ARBA"/>
</dbReference>